<evidence type="ECO:0000256" key="1">
    <source>
        <dbReference type="SAM" id="Phobius"/>
    </source>
</evidence>
<keyword evidence="3" id="KW-1185">Reference proteome</keyword>
<sequence>MAEPNRRKILYADIVAALLLAGTGALFLAAREVPAIGRIATVLNLMAQACAVGAAFLLLAALWRRPGSGTFLLNPVANEHDISQGAIRALHWKLLLLRPVVSIVILQAALTALSAVLPL</sequence>
<protein>
    <submittedName>
        <fullName evidence="2">Uncharacterized protein</fullName>
    </submittedName>
</protein>
<keyword evidence="1" id="KW-0472">Membrane</keyword>
<evidence type="ECO:0000313" key="2">
    <source>
        <dbReference type="EMBL" id="SEG88597.1"/>
    </source>
</evidence>
<accession>A0A1H6DTC8</accession>
<feature type="transmembrane region" description="Helical" evidence="1">
    <location>
        <begin position="42"/>
        <end position="63"/>
    </location>
</feature>
<keyword evidence="1" id="KW-0812">Transmembrane</keyword>
<name>A0A1H6DTC8_9ACTN</name>
<feature type="transmembrane region" description="Helical" evidence="1">
    <location>
        <begin position="95"/>
        <end position="117"/>
    </location>
</feature>
<organism evidence="2 3">
    <name type="scientific">Nonomuraea solani</name>
    <dbReference type="NCBI Taxonomy" id="1144553"/>
    <lineage>
        <taxon>Bacteria</taxon>
        <taxon>Bacillati</taxon>
        <taxon>Actinomycetota</taxon>
        <taxon>Actinomycetes</taxon>
        <taxon>Streptosporangiales</taxon>
        <taxon>Streptosporangiaceae</taxon>
        <taxon>Nonomuraea</taxon>
    </lineage>
</organism>
<reference evidence="2 3" key="1">
    <citation type="submission" date="2016-10" db="EMBL/GenBank/DDBJ databases">
        <authorList>
            <person name="de Groot N.N."/>
        </authorList>
    </citation>
    <scope>NUCLEOTIDE SEQUENCE [LARGE SCALE GENOMIC DNA]</scope>
    <source>
        <strain evidence="2 3">CGMCC 4.7037</strain>
    </source>
</reference>
<keyword evidence="1" id="KW-1133">Transmembrane helix</keyword>
<dbReference type="EMBL" id="FNVT01000006">
    <property type="protein sequence ID" value="SEG88597.1"/>
    <property type="molecule type" value="Genomic_DNA"/>
</dbReference>
<proteinExistence type="predicted"/>
<gene>
    <name evidence="2" type="ORF">SAMN05444920_106272</name>
</gene>
<evidence type="ECO:0000313" key="3">
    <source>
        <dbReference type="Proteomes" id="UP000236732"/>
    </source>
</evidence>
<dbReference type="RefSeq" id="WP_103958189.1">
    <property type="nucleotide sequence ID" value="NZ_FNVT01000006.1"/>
</dbReference>
<dbReference type="OrthoDB" id="9906911at2"/>
<dbReference type="Proteomes" id="UP000236732">
    <property type="component" value="Unassembled WGS sequence"/>
</dbReference>
<dbReference type="AlphaFoldDB" id="A0A1H6DTC8"/>
<feature type="transmembrane region" description="Helical" evidence="1">
    <location>
        <begin position="9"/>
        <end position="30"/>
    </location>
</feature>